<reference evidence="2 3" key="1">
    <citation type="submission" date="2017-12" db="EMBL/GenBank/DDBJ databases">
        <title>Genomic Encyclopedia of Type Strains, Phase III (KMG-III): the genomes of soil and plant-associated and newly described type strains.</title>
        <authorList>
            <person name="Whitman W."/>
        </authorList>
    </citation>
    <scope>NUCLEOTIDE SEQUENCE [LARGE SCALE GENOMIC DNA]</scope>
    <source>
        <strain evidence="2 3">LP43</strain>
    </source>
</reference>
<feature type="transmembrane region" description="Helical" evidence="1">
    <location>
        <begin position="17"/>
        <end position="34"/>
    </location>
</feature>
<evidence type="ECO:0008006" key="4">
    <source>
        <dbReference type="Google" id="ProtNLM"/>
    </source>
</evidence>
<comment type="caution">
    <text evidence="2">The sequence shown here is derived from an EMBL/GenBank/DDBJ whole genome shotgun (WGS) entry which is preliminary data.</text>
</comment>
<dbReference type="RefSeq" id="WP_143741228.1">
    <property type="nucleotide sequence ID" value="NZ_PJMU01000001.1"/>
</dbReference>
<dbReference type="EMBL" id="PJMU01000001">
    <property type="protein sequence ID" value="PKV75942.1"/>
    <property type="molecule type" value="Genomic_DNA"/>
</dbReference>
<evidence type="ECO:0000256" key="1">
    <source>
        <dbReference type="SAM" id="Phobius"/>
    </source>
</evidence>
<keyword evidence="1" id="KW-0812">Transmembrane</keyword>
<feature type="transmembrane region" description="Helical" evidence="1">
    <location>
        <begin position="73"/>
        <end position="92"/>
    </location>
</feature>
<dbReference type="Proteomes" id="UP000233782">
    <property type="component" value="Unassembled WGS sequence"/>
</dbReference>
<proteinExistence type="predicted"/>
<evidence type="ECO:0000313" key="3">
    <source>
        <dbReference type="Proteomes" id="UP000233782"/>
    </source>
</evidence>
<gene>
    <name evidence="2" type="ORF">BD749_0890</name>
</gene>
<dbReference type="OrthoDB" id="1447802at2"/>
<feature type="transmembrane region" description="Helical" evidence="1">
    <location>
        <begin position="46"/>
        <end position="67"/>
    </location>
</feature>
<feature type="transmembrane region" description="Helical" evidence="1">
    <location>
        <begin position="104"/>
        <end position="121"/>
    </location>
</feature>
<organism evidence="2 3">
    <name type="scientific">Pontibacter ramchanderi</name>
    <dbReference type="NCBI Taxonomy" id="1179743"/>
    <lineage>
        <taxon>Bacteria</taxon>
        <taxon>Pseudomonadati</taxon>
        <taxon>Bacteroidota</taxon>
        <taxon>Cytophagia</taxon>
        <taxon>Cytophagales</taxon>
        <taxon>Hymenobacteraceae</taxon>
        <taxon>Pontibacter</taxon>
    </lineage>
</organism>
<keyword evidence="1" id="KW-0472">Membrane</keyword>
<accession>A0A2N3V2T3</accession>
<keyword evidence="3" id="KW-1185">Reference proteome</keyword>
<protein>
    <recommendedName>
        <fullName evidence="4">Magnesium citrate secondary transporter</fullName>
    </recommendedName>
</protein>
<name>A0A2N3V2T3_9BACT</name>
<dbReference type="AlphaFoldDB" id="A0A2N3V2T3"/>
<evidence type="ECO:0000313" key="2">
    <source>
        <dbReference type="EMBL" id="PKV75942.1"/>
    </source>
</evidence>
<keyword evidence="1" id="KW-1133">Transmembrane helix</keyword>
<sequence length="123" mass="14733">MADRVAGRLKWETLSPLFWALTAVYLGHVAWRWLDLPRPRWVQHYLDDLLCLPLVLTVTLFVLRYFYGTQLRLSRYQMAFAVIYFSLAFEVFFPKFMPRYTSDWLDAALYAVGGFIFYRFLNK</sequence>